<evidence type="ECO:0000256" key="1">
    <source>
        <dbReference type="ARBA" id="ARBA00022723"/>
    </source>
</evidence>
<dbReference type="Gene3D" id="3.90.180.10">
    <property type="entry name" value="Medium-chain alcohol dehydrogenases, catalytic domain"/>
    <property type="match status" value="1"/>
</dbReference>
<dbReference type="Proteomes" id="UP000183994">
    <property type="component" value="Unassembled WGS sequence"/>
</dbReference>
<dbReference type="InterPro" id="IPR050129">
    <property type="entry name" value="Zn_alcohol_dh"/>
</dbReference>
<dbReference type="SUPFAM" id="SSF50129">
    <property type="entry name" value="GroES-like"/>
    <property type="match status" value="1"/>
</dbReference>
<evidence type="ECO:0000256" key="3">
    <source>
        <dbReference type="ARBA" id="ARBA00023002"/>
    </source>
</evidence>
<evidence type="ECO:0000256" key="4">
    <source>
        <dbReference type="RuleBase" id="RU361277"/>
    </source>
</evidence>
<dbReference type="OrthoDB" id="9774952at2"/>
<dbReference type="InterPro" id="IPR011032">
    <property type="entry name" value="GroES-like_sf"/>
</dbReference>
<dbReference type="InterPro" id="IPR013154">
    <property type="entry name" value="ADH-like_N"/>
</dbReference>
<evidence type="ECO:0000313" key="8">
    <source>
        <dbReference type="Proteomes" id="UP000183994"/>
    </source>
</evidence>
<evidence type="ECO:0000259" key="6">
    <source>
        <dbReference type="Pfam" id="PF08240"/>
    </source>
</evidence>
<keyword evidence="1 4" id="KW-0479">Metal-binding</keyword>
<dbReference type="PANTHER" id="PTHR43401:SF2">
    <property type="entry name" value="L-THREONINE 3-DEHYDROGENASE"/>
    <property type="match status" value="1"/>
</dbReference>
<reference evidence="8" key="1">
    <citation type="submission" date="2016-11" db="EMBL/GenBank/DDBJ databases">
        <authorList>
            <person name="Varghese N."/>
            <person name="Submissions S."/>
        </authorList>
    </citation>
    <scope>NUCLEOTIDE SEQUENCE [LARGE SCALE GENOMIC DNA]</scope>
    <source>
        <strain evidence="8">DSM 16219</strain>
    </source>
</reference>
<dbReference type="GO" id="GO:0016491">
    <property type="term" value="F:oxidoreductase activity"/>
    <property type="evidence" value="ECO:0007669"/>
    <property type="project" value="UniProtKB-KW"/>
</dbReference>
<comment type="cofactor">
    <cofactor evidence="4">
        <name>Zn(2+)</name>
        <dbReference type="ChEBI" id="CHEBI:29105"/>
    </cofactor>
</comment>
<gene>
    <name evidence="7" type="ORF">SAMN02745216_05289</name>
</gene>
<proteinExistence type="inferred from homology"/>
<dbReference type="GO" id="GO:0008270">
    <property type="term" value="F:zinc ion binding"/>
    <property type="evidence" value="ECO:0007669"/>
    <property type="project" value="InterPro"/>
</dbReference>
<comment type="similarity">
    <text evidence="4">Belongs to the zinc-containing alcohol dehydrogenase family.</text>
</comment>
<name>A0A1M7B9D9_9BACT</name>
<dbReference type="Pfam" id="PF08240">
    <property type="entry name" value="ADH_N"/>
    <property type="match status" value="1"/>
</dbReference>
<protein>
    <submittedName>
        <fullName evidence="7">Threonine dehydrogenase</fullName>
    </submittedName>
</protein>
<dbReference type="InterPro" id="IPR002328">
    <property type="entry name" value="ADH_Zn_CS"/>
</dbReference>
<keyword evidence="8" id="KW-1185">Reference proteome</keyword>
<dbReference type="Gene3D" id="3.40.50.720">
    <property type="entry name" value="NAD(P)-binding Rossmann-like Domain"/>
    <property type="match status" value="1"/>
</dbReference>
<dbReference type="InterPro" id="IPR036291">
    <property type="entry name" value="NAD(P)-bd_dom_sf"/>
</dbReference>
<dbReference type="PROSITE" id="PS00059">
    <property type="entry name" value="ADH_ZINC"/>
    <property type="match status" value="1"/>
</dbReference>
<keyword evidence="3" id="KW-0560">Oxidoreductase</keyword>
<keyword evidence="2 4" id="KW-0862">Zinc</keyword>
<dbReference type="AlphaFoldDB" id="A0A1M7B9D9"/>
<evidence type="ECO:0000256" key="2">
    <source>
        <dbReference type="ARBA" id="ARBA00022833"/>
    </source>
</evidence>
<dbReference type="RefSeq" id="WP_073479228.1">
    <property type="nucleotide sequence ID" value="NZ_FQZU01000085.1"/>
</dbReference>
<feature type="domain" description="Alcohol dehydrogenase-like N-terminal" evidence="6">
    <location>
        <begin position="50"/>
        <end position="179"/>
    </location>
</feature>
<dbReference type="Pfam" id="PF00107">
    <property type="entry name" value="ADH_zinc_N"/>
    <property type="match status" value="1"/>
</dbReference>
<evidence type="ECO:0000313" key="7">
    <source>
        <dbReference type="EMBL" id="SHL51553.1"/>
    </source>
</evidence>
<dbReference type="EMBL" id="FQZU01000085">
    <property type="protein sequence ID" value="SHL51553.1"/>
    <property type="molecule type" value="Genomic_DNA"/>
</dbReference>
<organism evidence="7 8">
    <name type="scientific">Desulfatibacillum alkenivorans DSM 16219</name>
    <dbReference type="NCBI Taxonomy" id="1121393"/>
    <lineage>
        <taxon>Bacteria</taxon>
        <taxon>Pseudomonadati</taxon>
        <taxon>Thermodesulfobacteriota</taxon>
        <taxon>Desulfobacteria</taxon>
        <taxon>Desulfobacterales</taxon>
        <taxon>Desulfatibacillaceae</taxon>
        <taxon>Desulfatibacillum</taxon>
    </lineage>
</organism>
<sequence>MKALQFNVTPPGFIAAKAISLIFGNKVYLKGPFKTVRLVEIPEPAVPSGQWVKLKTIFCGFCGSDLNLMMLHDSPTASPFSSFPCIIGHEVVGRIVEKGPEATQFKLGDVVTVNPGLGCTVRNLSPQCAVCAAGRSLNCENSAEGDLPPGMFTGLNSGVTGGFAPFICAHESQLFKVPDSLGMEAAAMTEPLAVALQTVFDNMPEPSDKILVIGGGVIGNLVIQVVRTLCPDAGIALIEPAAHAAALAQDLGQADIIPFKEAYRTAAELTGAAMYQPQLGQPVFMGGFDRIYDTVGNSATLNMGLRILGPFGTLSLVGIGSDVKLDLTPLWLKLQNIKGVYGYGRVTYQGETRHVFDLAMEFMNEGKILTAPLVTHTFRLEDYMEMIEVNLNKARQGAVKTLVRFD</sequence>
<dbReference type="STRING" id="1121393.SAMN02745216_05289"/>
<evidence type="ECO:0000259" key="5">
    <source>
        <dbReference type="Pfam" id="PF00107"/>
    </source>
</evidence>
<dbReference type="SUPFAM" id="SSF51735">
    <property type="entry name" value="NAD(P)-binding Rossmann-fold domains"/>
    <property type="match status" value="1"/>
</dbReference>
<feature type="domain" description="Alcohol dehydrogenase-like C-terminal" evidence="5">
    <location>
        <begin position="218"/>
        <end position="350"/>
    </location>
</feature>
<accession>A0A1M7B9D9</accession>
<dbReference type="InterPro" id="IPR013149">
    <property type="entry name" value="ADH-like_C"/>
</dbReference>
<dbReference type="PANTHER" id="PTHR43401">
    <property type="entry name" value="L-THREONINE 3-DEHYDROGENASE"/>
    <property type="match status" value="1"/>
</dbReference>